<reference evidence="2" key="1">
    <citation type="submission" date="2012-04" db="EMBL/GenBank/DDBJ databases">
        <title>Finished genome of Dactylococcopsis salina PCC 8305.</title>
        <authorList>
            <consortium name="US DOE Joint Genome Institute"/>
            <person name="Gugger M."/>
            <person name="Coursin T."/>
            <person name="Rippka R."/>
            <person name="Tandeau De Marsac N."/>
            <person name="Huntemann M."/>
            <person name="Wei C.-L."/>
            <person name="Han J."/>
            <person name="Detter J.C."/>
            <person name="Han C."/>
            <person name="Tapia R."/>
            <person name="Daligault H."/>
            <person name="Chen A."/>
            <person name="Krypides N."/>
            <person name="Mavromatis K."/>
            <person name="Markowitz V."/>
            <person name="Szeto E."/>
            <person name="Ivanova N."/>
            <person name="Ovchinnikova G."/>
            <person name="Pagani I."/>
            <person name="Pati A."/>
            <person name="Goodwin L."/>
            <person name="Peters L."/>
            <person name="Pitluck S."/>
            <person name="Woyke T."/>
            <person name="Kerfeld C."/>
        </authorList>
    </citation>
    <scope>NUCLEOTIDE SEQUENCE [LARGE SCALE GENOMIC DNA]</scope>
    <source>
        <strain evidence="2">PCC 8305</strain>
    </source>
</reference>
<proteinExistence type="predicted"/>
<keyword evidence="3" id="KW-1185">Reference proteome</keyword>
<protein>
    <submittedName>
        <fullName evidence="2">Uncharacterized protein</fullName>
    </submittedName>
</protein>
<gene>
    <name evidence="2" type="ORF">Dacsa_3180</name>
</gene>
<dbReference type="AlphaFoldDB" id="K9YXT4"/>
<feature type="compositionally biased region" description="Polar residues" evidence="1">
    <location>
        <begin position="206"/>
        <end position="215"/>
    </location>
</feature>
<evidence type="ECO:0000313" key="2">
    <source>
        <dbReference type="EMBL" id="AFZ51704.1"/>
    </source>
</evidence>
<dbReference type="EMBL" id="CP003944">
    <property type="protein sequence ID" value="AFZ51704.1"/>
    <property type="molecule type" value="Genomic_DNA"/>
</dbReference>
<feature type="compositionally biased region" description="Basic residues" evidence="1">
    <location>
        <begin position="221"/>
        <end position="231"/>
    </location>
</feature>
<sequence length="239" mass="27753">MLQHPIPPPTHDTQYRAIGLVWGKYQPQDQFTRGEMILSETENLETVLLGRVMNVVKKHIDLEVPHLWVVYPRTRQKQDYLHLQIVGVWEPDTLKESSQRAEQLETEAVSEVKAEAGYFSIRGEVVFYSESEQKIVVKIKRFSQGKARFFKLRLVGVLPDEKDNLGWFWELDAQLKGEELVVTKGRKITPMREQRQPNRAPKKIISSPQKKATSSSEKKPKPILRRTKKRSPSNPEEEN</sequence>
<evidence type="ECO:0000313" key="3">
    <source>
        <dbReference type="Proteomes" id="UP000010482"/>
    </source>
</evidence>
<dbReference type="OrthoDB" id="423098at2"/>
<dbReference type="STRING" id="13035.Dacsa_3180"/>
<dbReference type="KEGG" id="dsl:Dacsa_3180"/>
<feature type="region of interest" description="Disordered" evidence="1">
    <location>
        <begin position="186"/>
        <end position="239"/>
    </location>
</feature>
<dbReference type="PATRIC" id="fig|13035.3.peg.3599"/>
<dbReference type="RefSeq" id="WP_015230681.1">
    <property type="nucleotide sequence ID" value="NC_019780.1"/>
</dbReference>
<name>K9YXT4_DACS8</name>
<accession>K9YXT4</accession>
<evidence type="ECO:0000256" key="1">
    <source>
        <dbReference type="SAM" id="MobiDB-lite"/>
    </source>
</evidence>
<organism evidence="2 3">
    <name type="scientific">Dactylococcopsis salina (strain PCC 8305)</name>
    <name type="common">Myxobactron salinum</name>
    <dbReference type="NCBI Taxonomy" id="13035"/>
    <lineage>
        <taxon>Bacteria</taxon>
        <taxon>Bacillati</taxon>
        <taxon>Cyanobacteriota</taxon>
        <taxon>Cyanophyceae</taxon>
        <taxon>Nodosilineales</taxon>
        <taxon>Cymatolegaceae</taxon>
        <taxon>Dactylococcopsis</taxon>
    </lineage>
</organism>
<dbReference type="HOGENOM" id="CLU_054940_1_0_3"/>
<dbReference type="Proteomes" id="UP000010482">
    <property type="component" value="Chromosome"/>
</dbReference>
<dbReference type="eggNOG" id="ENOG502Z8D1">
    <property type="taxonomic scope" value="Bacteria"/>
</dbReference>